<keyword evidence="1" id="KW-0472">Membrane</keyword>
<accession>A0A8E0S7J5</accession>
<evidence type="ECO:0000313" key="3">
    <source>
        <dbReference type="Proteomes" id="UP000728185"/>
    </source>
</evidence>
<dbReference type="PANTHER" id="PTHR46141">
    <property type="entry name" value="SODIUM LEAK CHANNEL NON-SELECTIVE PROTEIN"/>
    <property type="match status" value="1"/>
</dbReference>
<keyword evidence="3" id="KW-1185">Reference proteome</keyword>
<gene>
    <name evidence="2" type="ORF">FBUS_00894</name>
</gene>
<organism evidence="2 3">
    <name type="scientific">Fasciolopsis buskii</name>
    <dbReference type="NCBI Taxonomy" id="27845"/>
    <lineage>
        <taxon>Eukaryota</taxon>
        <taxon>Metazoa</taxon>
        <taxon>Spiralia</taxon>
        <taxon>Lophotrochozoa</taxon>
        <taxon>Platyhelminthes</taxon>
        <taxon>Trematoda</taxon>
        <taxon>Digenea</taxon>
        <taxon>Plagiorchiida</taxon>
        <taxon>Echinostomata</taxon>
        <taxon>Echinostomatoidea</taxon>
        <taxon>Fasciolidae</taxon>
        <taxon>Fasciolopsis</taxon>
    </lineage>
</organism>
<name>A0A8E0S7J5_9TREM</name>
<dbReference type="PANTHER" id="PTHR46141:SF1">
    <property type="entry name" value="SODIUM LEAK CHANNEL NALCN"/>
    <property type="match status" value="1"/>
</dbReference>
<sequence length="131" mass="15416">MFIPERKPSHSRDTQANLVGLDFSADDGTDSASTEWIYSRWANIAPVLDLVHTKFCGYIYFSELLVNLQEYQMLIFLRSSSEYFTCRRSMHQMYNVTLFLLFFMSLYGFWGVQFFGDELNYHCVLVTANER</sequence>
<reference evidence="2" key="1">
    <citation type="submission" date="2019-05" db="EMBL/GenBank/DDBJ databases">
        <title>Annotation for the trematode Fasciolopsis buski.</title>
        <authorList>
            <person name="Choi Y.-J."/>
        </authorList>
    </citation>
    <scope>NUCLEOTIDE SEQUENCE</scope>
    <source>
        <strain evidence="2">HT</strain>
        <tissue evidence="2">Whole worm</tissue>
    </source>
</reference>
<feature type="transmembrane region" description="Helical" evidence="1">
    <location>
        <begin position="93"/>
        <end position="112"/>
    </location>
</feature>
<evidence type="ECO:0000313" key="2">
    <source>
        <dbReference type="EMBL" id="KAA0198200.1"/>
    </source>
</evidence>
<protein>
    <submittedName>
        <fullName evidence="2">Sodium leak channel non-selective protein</fullName>
    </submittedName>
</protein>
<keyword evidence="1" id="KW-1133">Transmembrane helix</keyword>
<dbReference type="GO" id="GO:0032230">
    <property type="term" value="P:positive regulation of synaptic transmission, GABAergic"/>
    <property type="evidence" value="ECO:0007669"/>
    <property type="project" value="TreeGrafter"/>
</dbReference>
<proteinExistence type="predicted"/>
<dbReference type="GO" id="GO:0032224">
    <property type="term" value="P:positive regulation of synaptic transmission, cholinergic"/>
    <property type="evidence" value="ECO:0007669"/>
    <property type="project" value="TreeGrafter"/>
</dbReference>
<comment type="caution">
    <text evidence="2">The sequence shown here is derived from an EMBL/GenBank/DDBJ whole genome shotgun (WGS) entry which is preliminary data.</text>
</comment>
<evidence type="ECO:0000256" key="1">
    <source>
        <dbReference type="SAM" id="Phobius"/>
    </source>
</evidence>
<dbReference type="GO" id="GO:0005886">
    <property type="term" value="C:plasma membrane"/>
    <property type="evidence" value="ECO:0007669"/>
    <property type="project" value="TreeGrafter"/>
</dbReference>
<dbReference type="OrthoDB" id="6257959at2759"/>
<dbReference type="EMBL" id="LUCM01001884">
    <property type="protein sequence ID" value="KAA0198200.1"/>
    <property type="molecule type" value="Genomic_DNA"/>
</dbReference>
<dbReference type="AlphaFoldDB" id="A0A8E0S7J5"/>
<dbReference type="Proteomes" id="UP000728185">
    <property type="component" value="Unassembled WGS sequence"/>
</dbReference>
<dbReference type="InterPro" id="IPR028823">
    <property type="entry name" value="NALCN"/>
</dbReference>
<dbReference type="GO" id="GO:0005261">
    <property type="term" value="F:monoatomic cation channel activity"/>
    <property type="evidence" value="ECO:0007669"/>
    <property type="project" value="InterPro"/>
</dbReference>
<keyword evidence="1" id="KW-0812">Transmembrane</keyword>